<dbReference type="AlphaFoldDB" id="A0A2H0W0R0"/>
<feature type="transmembrane region" description="Helical" evidence="2">
    <location>
        <begin position="268"/>
        <end position="288"/>
    </location>
</feature>
<accession>A0A2H0W0R0</accession>
<feature type="transmembrane region" description="Helical" evidence="2">
    <location>
        <begin position="98"/>
        <end position="114"/>
    </location>
</feature>
<feature type="transmembrane region" description="Helical" evidence="2">
    <location>
        <begin position="129"/>
        <end position="149"/>
    </location>
</feature>
<keyword evidence="2" id="KW-0812">Transmembrane</keyword>
<keyword evidence="2" id="KW-1133">Transmembrane helix</keyword>
<feature type="transmembrane region" description="Helical" evidence="2">
    <location>
        <begin position="73"/>
        <end position="93"/>
    </location>
</feature>
<feature type="transmembrane region" description="Helical" evidence="2">
    <location>
        <begin position="300"/>
        <end position="318"/>
    </location>
</feature>
<dbReference type="Proteomes" id="UP000230935">
    <property type="component" value="Unassembled WGS sequence"/>
</dbReference>
<proteinExistence type="predicted"/>
<keyword evidence="2" id="KW-0472">Membrane</keyword>
<feature type="transmembrane region" description="Helical" evidence="2">
    <location>
        <begin position="12"/>
        <end position="34"/>
    </location>
</feature>
<evidence type="ECO:0000313" key="4">
    <source>
        <dbReference type="Proteomes" id="UP000230935"/>
    </source>
</evidence>
<feature type="transmembrane region" description="Helical" evidence="2">
    <location>
        <begin position="238"/>
        <end position="261"/>
    </location>
</feature>
<feature type="transmembrane region" description="Helical" evidence="2">
    <location>
        <begin position="352"/>
        <end position="370"/>
    </location>
</feature>
<name>A0A2H0W0R0_9BACT</name>
<dbReference type="EMBL" id="PEZZ01000029">
    <property type="protein sequence ID" value="PIS04942.1"/>
    <property type="molecule type" value="Genomic_DNA"/>
</dbReference>
<evidence type="ECO:0000256" key="2">
    <source>
        <dbReference type="SAM" id="Phobius"/>
    </source>
</evidence>
<protein>
    <submittedName>
        <fullName evidence="3">Uncharacterized protein</fullName>
    </submittedName>
</protein>
<feature type="coiled-coil region" evidence="1">
    <location>
        <begin position="593"/>
        <end position="667"/>
    </location>
</feature>
<organism evidence="3 4">
    <name type="scientific">Candidatus Buchananbacteria bacterium CG10_big_fil_rev_8_21_14_0_10_42_9</name>
    <dbReference type="NCBI Taxonomy" id="1974526"/>
    <lineage>
        <taxon>Bacteria</taxon>
        <taxon>Candidatus Buchananiibacteriota</taxon>
    </lineage>
</organism>
<gene>
    <name evidence="3" type="ORF">COT81_03645</name>
</gene>
<evidence type="ECO:0000313" key="3">
    <source>
        <dbReference type="EMBL" id="PIS04942.1"/>
    </source>
</evidence>
<feature type="transmembrane region" description="Helical" evidence="2">
    <location>
        <begin position="161"/>
        <end position="179"/>
    </location>
</feature>
<reference evidence="4" key="1">
    <citation type="submission" date="2017-09" db="EMBL/GenBank/DDBJ databases">
        <title>Depth-based differentiation of microbial function through sediment-hosted aquifers and enrichment of novel symbionts in the deep terrestrial subsurface.</title>
        <authorList>
            <person name="Probst A.J."/>
            <person name="Ladd B."/>
            <person name="Jarett J.K."/>
            <person name="Geller-Mcgrath D.E."/>
            <person name="Sieber C.M.K."/>
            <person name="Emerson J.B."/>
            <person name="Anantharaman K."/>
            <person name="Thomas B.C."/>
            <person name="Malmstrom R."/>
            <person name="Stieglmeier M."/>
            <person name="Klingl A."/>
            <person name="Woyke T."/>
            <person name="Ryan C.M."/>
            <person name="Banfield J.F."/>
        </authorList>
    </citation>
    <scope>NUCLEOTIDE SEQUENCE [LARGE SCALE GENOMIC DNA]</scope>
</reference>
<sequence length="944" mass="104181">MNIIVTFLKSKVAIGGILMAWLFLTISFLLIPIFSGPVFAQEEDSQPIVVVNVNDKEHTGGFFRKVGTYVSDGLTGLAFTIIGIPANAILYLVNLLRFVLYGVLGILTEYSNYVNAQPVLVGWPFVRDISNMFFILILLLISVATILKIERYNYKKALPRLLLMAVLINFSRTITGLVIDFGQVAMNALYGQIKGIGYESLLETVFSTPELYSFEHYLEGLKGVVSIETESGVTFSSLLISTILGLILSSITLIVVAVYVVMFAARIIALWVLIILSPIAFLAAAIPGGESYFRQWWSELVKYVLIGPILLFFLLLSTRVGSELNFSSNQNADRIQEALNTIGISNAGSVDYILSLVVAVVFLMVGLAVASRAGTAGAGLASAASNKIKSTGMRGLSFTAGALGRKVDRQLARGRFTKFLSPTVIREGYKKNHARLDRQAFTKPIGEAADFFRNLRPIEATKGLIQKARIFPGTKLEDYEKAKAKVNELAANTTGGLSALTADQIDSYDAGTKKLIEQGIAKEKIRESEKEKSIVQKDIVKLDTMMHDSNGNEISSTKFQEAIEAVLRKLDTEITDDQAIIAQLAIQRGRAERGGDINQVKALEDEIKQKEEKIAQTKGEANKLDKYNNHNGKALAAVDISSNRSKLRSINDEIETYVQENKTYRDEAQQKFFKGKTESELKAMTIRTHRPETERAERAAINEELAELPRNAMDASDLLAQARDALNKGEKERFSALMIKAAQDYNGNEILPEFNLDGDMPGYEKFVNNILVKQLGMGEQSALRLLDDIAYINEDNNQRSGSRLVGTDKTGAKRLLTQEEHNMLVEIEINKANPRAFQQNANRLSYGYHNADGSYVIDKFGLNYIASNINDIVYRIGRGELNPNALAHFALRKDQIEEAIKTGLIDALSGKKLINAINSKLGQSVRSDAQSIEESIKAAQGHVV</sequence>
<comment type="caution">
    <text evidence="3">The sequence shown here is derived from an EMBL/GenBank/DDBJ whole genome shotgun (WGS) entry which is preliminary data.</text>
</comment>
<evidence type="ECO:0000256" key="1">
    <source>
        <dbReference type="SAM" id="Coils"/>
    </source>
</evidence>
<keyword evidence="1" id="KW-0175">Coiled coil</keyword>